<evidence type="ECO:0000256" key="1">
    <source>
        <dbReference type="SAM" id="MobiDB-lite"/>
    </source>
</evidence>
<dbReference type="EMBL" id="CAXHTA020000007">
    <property type="protein sequence ID" value="CAL5222425.1"/>
    <property type="molecule type" value="Genomic_DNA"/>
</dbReference>
<sequence>MCSSSTIVHDPAEIQKAALHKETQYWYRDDSITAGQASQIVKQRLSNLGPQKIIHITEVAKRVKTSEDAAVALDVAQQYALRRANRQQHDGIHPHTSYLILKSITKVGADKAVEVLKKAPELKLTFGPRAFRDIIVKASKEGDLAAMRSAFQLLQAAGIQPNRDLGYCLVRASFDNKRPDLAVAYAREFEVNGVGLRPAMKDQVQKVEQELQQKKAAARDARAAKAATAENAGQAEGRVEAGDSSPDDGQSADGPETEEQPPEK</sequence>
<feature type="compositionally biased region" description="Acidic residues" evidence="1">
    <location>
        <begin position="255"/>
        <end position="264"/>
    </location>
</feature>
<name>A0ABP1FR54_9CHLO</name>
<comment type="caution">
    <text evidence="2">The sequence shown here is derived from an EMBL/GenBank/DDBJ whole genome shotgun (WGS) entry which is preliminary data.</text>
</comment>
<dbReference type="InterPro" id="IPR011990">
    <property type="entry name" value="TPR-like_helical_dom_sf"/>
</dbReference>
<organism evidence="2 3">
    <name type="scientific">Coccomyxa viridis</name>
    <dbReference type="NCBI Taxonomy" id="1274662"/>
    <lineage>
        <taxon>Eukaryota</taxon>
        <taxon>Viridiplantae</taxon>
        <taxon>Chlorophyta</taxon>
        <taxon>core chlorophytes</taxon>
        <taxon>Trebouxiophyceae</taxon>
        <taxon>Trebouxiophyceae incertae sedis</taxon>
        <taxon>Coccomyxaceae</taxon>
        <taxon>Coccomyxa</taxon>
    </lineage>
</organism>
<proteinExistence type="predicted"/>
<evidence type="ECO:0000313" key="2">
    <source>
        <dbReference type="EMBL" id="CAL5222425.1"/>
    </source>
</evidence>
<keyword evidence="3" id="KW-1185">Reference proteome</keyword>
<evidence type="ECO:0000313" key="3">
    <source>
        <dbReference type="Proteomes" id="UP001497392"/>
    </source>
</evidence>
<accession>A0ABP1FR54</accession>
<feature type="compositionally biased region" description="Basic and acidic residues" evidence="1">
    <location>
        <begin position="211"/>
        <end position="223"/>
    </location>
</feature>
<feature type="compositionally biased region" description="Low complexity" evidence="1">
    <location>
        <begin position="224"/>
        <end position="235"/>
    </location>
</feature>
<gene>
    <name evidence="2" type="primary">g4787</name>
    <name evidence="2" type="ORF">VP750_LOCUS4084</name>
</gene>
<protein>
    <submittedName>
        <fullName evidence="2">G4787 protein</fullName>
    </submittedName>
</protein>
<dbReference type="Gene3D" id="1.25.40.10">
    <property type="entry name" value="Tetratricopeptide repeat domain"/>
    <property type="match status" value="1"/>
</dbReference>
<feature type="region of interest" description="Disordered" evidence="1">
    <location>
        <begin position="211"/>
        <end position="264"/>
    </location>
</feature>
<dbReference type="Proteomes" id="UP001497392">
    <property type="component" value="Unassembled WGS sequence"/>
</dbReference>
<reference evidence="2 3" key="1">
    <citation type="submission" date="2024-06" db="EMBL/GenBank/DDBJ databases">
        <authorList>
            <person name="Kraege A."/>
            <person name="Thomma B."/>
        </authorList>
    </citation>
    <scope>NUCLEOTIDE SEQUENCE [LARGE SCALE GENOMIC DNA]</scope>
</reference>